<dbReference type="Proteomes" id="UP001170481">
    <property type="component" value="Unassembled WGS sequence"/>
</dbReference>
<keyword evidence="1" id="KW-0812">Transmembrane</keyword>
<proteinExistence type="predicted"/>
<protein>
    <submittedName>
        <fullName evidence="2">Uncharacterized protein</fullName>
    </submittedName>
</protein>
<reference evidence="2" key="1">
    <citation type="submission" date="2023-07" db="EMBL/GenBank/DDBJ databases">
        <title>Genome content predicts the carbon catabolic preferences of heterotrophic bacteria.</title>
        <authorList>
            <person name="Gralka M."/>
        </authorList>
    </citation>
    <scope>NUCLEOTIDE SEQUENCE</scope>
    <source>
        <strain evidence="2">C2R13</strain>
    </source>
</reference>
<dbReference type="AlphaFoldDB" id="A0AAP4TVX1"/>
<accession>A0AAP4TVX1</accession>
<name>A0AAP4TVX1_9GAMM</name>
<feature type="transmembrane region" description="Helical" evidence="1">
    <location>
        <begin position="12"/>
        <end position="40"/>
    </location>
</feature>
<keyword evidence="1" id="KW-0472">Membrane</keyword>
<comment type="caution">
    <text evidence="2">The sequence shown here is derived from an EMBL/GenBank/DDBJ whole genome shotgun (WGS) entry which is preliminary data.</text>
</comment>
<sequence>MVRIHRSAGFLLATLIAILLATLIAILLATMMAILLTILLTEQMASGRFFVSDCPLSLRRLACLFCHQSANFSSESPHVVTAQYTHIFLHKFGKYCVLKFESPKG</sequence>
<evidence type="ECO:0000313" key="3">
    <source>
        <dbReference type="Proteomes" id="UP001170481"/>
    </source>
</evidence>
<organism evidence="2 3">
    <name type="scientific">Cobetia amphilecti</name>
    <dbReference type="NCBI Taxonomy" id="1055104"/>
    <lineage>
        <taxon>Bacteria</taxon>
        <taxon>Pseudomonadati</taxon>
        <taxon>Pseudomonadota</taxon>
        <taxon>Gammaproteobacteria</taxon>
        <taxon>Oceanospirillales</taxon>
        <taxon>Halomonadaceae</taxon>
        <taxon>Cobetia</taxon>
    </lineage>
</organism>
<evidence type="ECO:0000256" key="1">
    <source>
        <dbReference type="SAM" id="Phobius"/>
    </source>
</evidence>
<dbReference type="RefSeq" id="WP_152965439.1">
    <property type="nucleotide sequence ID" value="NZ_JAUORK010000001.1"/>
</dbReference>
<evidence type="ECO:0000313" key="2">
    <source>
        <dbReference type="EMBL" id="MDO6670512.1"/>
    </source>
</evidence>
<dbReference type="EMBL" id="JAUORK010000001">
    <property type="protein sequence ID" value="MDO6670512.1"/>
    <property type="molecule type" value="Genomic_DNA"/>
</dbReference>
<keyword evidence="1" id="KW-1133">Transmembrane helix</keyword>
<gene>
    <name evidence="2" type="ORF">Q4535_00130</name>
</gene>